<feature type="transmembrane region" description="Helical" evidence="21">
    <location>
        <begin position="797"/>
        <end position="823"/>
    </location>
</feature>
<evidence type="ECO:0000256" key="17">
    <source>
        <dbReference type="PIRSR" id="PIRSR602077-1"/>
    </source>
</evidence>
<evidence type="ECO:0000256" key="10">
    <source>
        <dbReference type="ARBA" id="ARBA00022882"/>
    </source>
</evidence>
<feature type="region of interest" description="Disordered" evidence="20">
    <location>
        <begin position="1913"/>
        <end position="1944"/>
    </location>
</feature>
<dbReference type="InterPro" id="IPR005821">
    <property type="entry name" value="Ion_trans_dom"/>
</dbReference>
<evidence type="ECO:0000256" key="8">
    <source>
        <dbReference type="ARBA" id="ARBA00022737"/>
    </source>
</evidence>
<organism evidence="23 24">
    <name type="scientific">Mytilus coruscus</name>
    <name type="common">Sea mussel</name>
    <dbReference type="NCBI Taxonomy" id="42192"/>
    <lineage>
        <taxon>Eukaryota</taxon>
        <taxon>Metazoa</taxon>
        <taxon>Spiralia</taxon>
        <taxon>Lophotrochozoa</taxon>
        <taxon>Mollusca</taxon>
        <taxon>Bivalvia</taxon>
        <taxon>Autobranchia</taxon>
        <taxon>Pteriomorphia</taxon>
        <taxon>Mytilida</taxon>
        <taxon>Mytiloidea</taxon>
        <taxon>Mytilidae</taxon>
        <taxon>Mytilinae</taxon>
        <taxon>Mytilus</taxon>
    </lineage>
</organism>
<accession>A0A6J8DH15</accession>
<dbReference type="GO" id="GO:0005891">
    <property type="term" value="C:voltage-gated calcium channel complex"/>
    <property type="evidence" value="ECO:0007669"/>
    <property type="project" value="InterPro"/>
</dbReference>
<comment type="similarity">
    <text evidence="19">Belongs to the calcium channel alpha-1 subunit (TC 1.A.1.11) family.</text>
</comment>
<keyword evidence="8" id="KW-0677">Repeat</keyword>
<evidence type="ECO:0000256" key="2">
    <source>
        <dbReference type="ARBA" id="ARBA00022448"/>
    </source>
</evidence>
<feature type="transmembrane region" description="Helical" evidence="21">
    <location>
        <begin position="579"/>
        <end position="607"/>
    </location>
</feature>
<dbReference type="FunFam" id="1.20.120.350:FF:000006">
    <property type="entry name" value="Voltage-dependent L-type calcium channel subunit alpha"/>
    <property type="match status" value="1"/>
</dbReference>
<feature type="binding site" evidence="17">
    <location>
        <position position="941"/>
    </location>
    <ligand>
        <name>Ca(2+)</name>
        <dbReference type="ChEBI" id="CHEBI:29108"/>
    </ligand>
</feature>
<evidence type="ECO:0000256" key="3">
    <source>
        <dbReference type="ARBA" id="ARBA00022553"/>
    </source>
</evidence>
<keyword evidence="10 19" id="KW-0851">Voltage-gated channel</keyword>
<reference evidence="23 24" key="1">
    <citation type="submission" date="2020-06" db="EMBL/GenBank/DDBJ databases">
        <authorList>
            <person name="Li R."/>
            <person name="Bekaert M."/>
        </authorList>
    </citation>
    <scope>NUCLEOTIDE SEQUENCE [LARGE SCALE GENOMIC DNA]</scope>
    <source>
        <strain evidence="24">wild</strain>
    </source>
</reference>
<feature type="domain" description="Voltage-dependent calcium channel alpha-1 subunit IQ" evidence="22">
    <location>
        <begin position="1435"/>
        <end position="1469"/>
    </location>
</feature>
<dbReference type="FunFam" id="1.10.287.70:FF:000117">
    <property type="entry name" value="Voltage-gated Ca2+ channel, alpha subunit"/>
    <property type="match status" value="1"/>
</dbReference>
<dbReference type="FunFam" id="1.20.120.350:FF:000010">
    <property type="entry name" value="Voltage-dependent L-type calcium channel subunit alpha"/>
    <property type="match status" value="1"/>
</dbReference>
<feature type="compositionally biased region" description="Basic and acidic residues" evidence="20">
    <location>
        <begin position="684"/>
        <end position="699"/>
    </location>
</feature>
<feature type="region of interest" description="Disordered" evidence="20">
    <location>
        <begin position="1735"/>
        <end position="1804"/>
    </location>
</feature>
<comment type="function">
    <text evidence="19">Voltage-sensitive calcium channels (VSCC) mediate the entry of calcium ions into excitable cells and are also involved in a variety of calcium-dependent processes, including muscle contraction, hormone or neurotransmitter release, gene expression, cell motility, cell division and cell death.</text>
</comment>
<dbReference type="GO" id="GO:0046872">
    <property type="term" value="F:metal ion binding"/>
    <property type="evidence" value="ECO:0007669"/>
    <property type="project" value="UniProtKB-KW"/>
</dbReference>
<comment type="subcellular location">
    <subcellularLocation>
        <location evidence="1 19">Membrane</location>
        <topology evidence="1 19">Multi-pass membrane protein</topology>
    </subcellularLocation>
</comment>
<feature type="transmembrane region" description="Helical" evidence="21">
    <location>
        <begin position="927"/>
        <end position="949"/>
    </location>
</feature>
<keyword evidence="14" id="KW-1015">Disulfide bond</keyword>
<dbReference type="InterPro" id="IPR031649">
    <property type="entry name" value="GPHH_dom"/>
</dbReference>
<dbReference type="EMBL" id="CACVKT020007202">
    <property type="protein sequence ID" value="CAC5406310.1"/>
    <property type="molecule type" value="Genomic_DNA"/>
</dbReference>
<evidence type="ECO:0000256" key="21">
    <source>
        <dbReference type="SAM" id="Phobius"/>
    </source>
</evidence>
<evidence type="ECO:0000256" key="13">
    <source>
        <dbReference type="ARBA" id="ARBA00023136"/>
    </source>
</evidence>
<dbReference type="FunFam" id="1.10.238.10:FF:000063">
    <property type="entry name" value="Voltage-dependent N-type calcium channel subunit alpha"/>
    <property type="match status" value="1"/>
</dbReference>
<dbReference type="FunFam" id="1.10.287.70:FF:000007">
    <property type="entry name" value="Voltage-dependent L-type calcium channel subunit alpha"/>
    <property type="match status" value="1"/>
</dbReference>
<dbReference type="PANTHER" id="PTHR45628">
    <property type="entry name" value="VOLTAGE-DEPENDENT CALCIUM CHANNEL TYPE A SUBUNIT ALPHA-1"/>
    <property type="match status" value="1"/>
</dbReference>
<feature type="transmembrane region" description="Helical" evidence="21">
    <location>
        <begin position="844"/>
        <end position="872"/>
    </location>
</feature>
<feature type="compositionally biased region" description="Basic and acidic residues" evidence="20">
    <location>
        <begin position="1913"/>
        <end position="1922"/>
    </location>
</feature>
<dbReference type="PRINTS" id="PR01630">
    <property type="entry name" value="LVDCCALPHA1"/>
</dbReference>
<dbReference type="SUPFAM" id="SSF81324">
    <property type="entry name" value="Voltage-gated potassium channels"/>
    <property type="match status" value="4"/>
</dbReference>
<evidence type="ECO:0000313" key="24">
    <source>
        <dbReference type="Proteomes" id="UP000507470"/>
    </source>
</evidence>
<keyword evidence="2" id="KW-0813">Transport</keyword>
<feature type="transmembrane region" description="Helical" evidence="21">
    <location>
        <begin position="215"/>
        <end position="236"/>
    </location>
</feature>
<evidence type="ECO:0000256" key="15">
    <source>
        <dbReference type="ARBA" id="ARBA00023180"/>
    </source>
</evidence>
<dbReference type="Pfam" id="PF00520">
    <property type="entry name" value="Ion_trans"/>
    <property type="match status" value="4"/>
</dbReference>
<evidence type="ECO:0000256" key="18">
    <source>
        <dbReference type="PIRSR" id="PIRSR602077-3"/>
    </source>
</evidence>
<keyword evidence="9 17" id="KW-0106">Calcium</keyword>
<evidence type="ECO:0000256" key="14">
    <source>
        <dbReference type="ARBA" id="ARBA00023157"/>
    </source>
</evidence>
<dbReference type="FunFam" id="1.10.287.70:FF:000009">
    <property type="entry name" value="Voltage-dependent L-type calcium channel subunit alpha"/>
    <property type="match status" value="1"/>
</dbReference>
<feature type="transmembrane region" description="Helical" evidence="21">
    <location>
        <begin position="379"/>
        <end position="397"/>
    </location>
</feature>
<keyword evidence="7 17" id="KW-0479">Metal-binding</keyword>
<name>A0A6J8DH15_MYTCO</name>
<feature type="transmembrane region" description="Helical" evidence="21">
    <location>
        <begin position="1173"/>
        <end position="1195"/>
    </location>
</feature>
<feature type="transmembrane region" description="Helical" evidence="21">
    <location>
        <begin position="75"/>
        <end position="92"/>
    </location>
</feature>
<feature type="binding site" evidence="17">
    <location>
        <position position="229"/>
    </location>
    <ligand>
        <name>Ca(2+)</name>
        <dbReference type="ChEBI" id="CHEBI:29108"/>
    </ligand>
</feature>
<dbReference type="PRINTS" id="PR00167">
    <property type="entry name" value="CACHANNEL"/>
</dbReference>
<sequence>MIFTPFEFLILLTIFANCVALAIYTPYPEGDSNAVNQALERVEYIFLVIFTLEAIMKIIAYGFALHSGAYLRNGWNILDFIIVVIGLFSILFKELNLKGFDVKALRAFRVLRPLRLVSRAPSLQVVLNSIVRAMVPLLHIALLVIFVIIIYAIIGLELFSGTMHKTCYNRDSGEMMEEPHPCNSEEKGFSCENSTFECKEGWIGPNNGITNFDNFGFAMLTVFQCITMEGWTTVLYNINDAVGNEWPWTYFISLIIIGSFFVLNLVLGVLSGEFSKEREKAKARGDFQKLREKQQLEEDLRGYLDWITQAEDIDPENEDDGEEGATPRHKNASETASDKTEDVENGEIQQTWCIRKSRRLRKLNRRCRRLCRKLVKSQVFYWLVIVMVFLNTCVLTSEHYGQPDWLDDFQEVANLFFVVLFTLEMFLKMYSLGFQGYFVSLFNRFDSLVVLFSIVEAILIFTNVMPPLGVSVLRCARLLRVFKATRYWASLRNLVASLLNSMRSIASLLLLLFLFIVIFALLGMQLFGGNFNFDNEPKPRSNFDSFWQSMLTVFQILTGEDWNEVMYKGIDAFGGVNDIGFLVCFYFVILFICGNYILLNVFLAIAVDNLADAQSLTEIEEEQEEEKERMRSIRRSKSRTPDGEKDVQPDEDEGVGGMNEEGTVENEDLGRLSRKPSARSSRSYRKDDSPEPHRIRLDQIDGSPGEFRDSHQIPIEGNEEDENQNDMEDDDESIEDEDESHHSTARPRRITEIPNEKILNKFDYFFTTIFTVEILIKIITYGLIWHKGSFCRSFFNILDLIVVAVSLISFIFQNQTISVVKILRVLRVLRPLRAINRAKGLKHVVQCVIVAVKTIYNIMLVTFLLTFMFSVIGVQLFKGKFHSCTDESKERQSECHGKFVVFPDGTIDNPKIKDRVWTNNELNFDNVHLAMLTLFTVATFEGWPQLLYISIDSQEEDLGPKHNFRPIVAVFYFIYIIVIAFFMVNIFVGFVIVTFQNEGEQEYKNCELDKNQRKCIEFALKARPMRRYIPKARWQYKIWWFVTSQAFEYGIFTLIMLNTVILALKYDGQSDTYSKALDYLNMIFTGVFTIEFILKLMAFRFKNYFGDPWNVFDFIIVLGSFIDIIYTEVNPGQGIISINFFRLFRVMRLVKLLSKGEGIRTLLWTFIKSFQALPYVALLIVMLFFIYAVIGMQIFGKISISNEESQLHRNNNFQTFQLAVLVLFRSATGEAWQDVMLSCVNKPNVLCETGPPPDELVNQVNSTVTAAADVCGTDFAYFYFISFYILCSFLIINLFVAVIMDNFDYLTRDWSILGPHHLDEFVRYWSDYDPEAKGRIKHLDVVTLLRKISPPLGFGKLCPHRVACKRLVSMNMPLNSDGTVMFNATLFALVRTSLKIKVEGNIDDCNEELRKVILKIWKRTNQKLLDQVVPPAGREDDVTVGKFYATFLIQDYFRRFKKRKEQMQKIQKGQEHTNALQAGLRAVHDLGPELRRAISGNLDEEDFNEKDVEEPMHRRNHSLFGSVMTAITGVNKTALPIAGKTPQYLVNSNQTPKIIPANSHTTISPQNSLNGKVTPGGSSNHLNVEYRNAINRSPSPLAPVKVSPIMSNDMRRLSHTSAISSASDSYKDVQPHSPASHTSETYPPSYDGANDSRSHKGNNIKPGASELTKKQGIYVYRDLPQEDSDFEREHTPPTPPPRKLSRKGASLRLRCLGKQESDENPLMKKAMAVARMAHDGQPRPFVPETKRTPPNSPGSMRQSYLSQGLQKLFQRRKSKPAAGKSIDSPRQTMHRASDSAFMNASSGGPYARAGARGPLIIPDHVMSQQQSNRLGMFPSSNLRGSAEDLVNQVLTEEGLNRYIDARALQQEIAEAGDMTREEMNNAARKLLQGQNTPYYDHHIGGFKAEELKDYNKYSDTVRKNQESFDDTEEQTSPKRGQRPHSYRK</sequence>
<dbReference type="Proteomes" id="UP000507470">
    <property type="component" value="Unassembled WGS sequence"/>
</dbReference>
<feature type="region of interest" description="Disordered" evidence="20">
    <location>
        <begin position="314"/>
        <end position="343"/>
    </location>
</feature>
<keyword evidence="12" id="KW-0406">Ion transport</keyword>
<feature type="transmembrane region" description="Helical" evidence="21">
    <location>
        <begin position="1038"/>
        <end position="1064"/>
    </location>
</feature>
<dbReference type="FunFam" id="1.20.120.350:FF:000064">
    <property type="entry name" value="Voltage-dependent L-type calcium channel subunit alpha"/>
    <property type="match status" value="1"/>
</dbReference>
<feature type="compositionally biased region" description="Polar residues" evidence="20">
    <location>
        <begin position="1753"/>
        <end position="1765"/>
    </location>
</feature>
<proteinExistence type="inferred from homology"/>
<evidence type="ECO:0000313" key="23">
    <source>
        <dbReference type="EMBL" id="CAC5406310.1"/>
    </source>
</evidence>
<evidence type="ECO:0000256" key="16">
    <source>
        <dbReference type="ARBA" id="ARBA00023303"/>
    </source>
</evidence>
<evidence type="ECO:0000256" key="9">
    <source>
        <dbReference type="ARBA" id="ARBA00022837"/>
    </source>
</evidence>
<keyword evidence="16" id="KW-0407">Ion channel</keyword>
<feature type="transmembrane region" description="Helical" evidence="21">
    <location>
        <begin position="44"/>
        <end position="63"/>
    </location>
</feature>
<dbReference type="SMART" id="SM01062">
    <property type="entry name" value="Ca_chan_IQ"/>
    <property type="match status" value="1"/>
</dbReference>
<evidence type="ECO:0000256" key="4">
    <source>
        <dbReference type="ARBA" id="ARBA00022568"/>
    </source>
</evidence>
<dbReference type="InterPro" id="IPR014873">
    <property type="entry name" value="VDCC_a1su_IQ"/>
</dbReference>
<dbReference type="Gene3D" id="6.10.250.2180">
    <property type="match status" value="1"/>
</dbReference>
<dbReference type="OrthoDB" id="431720at2759"/>
<feature type="binding site" evidence="17">
    <location>
        <position position="560"/>
    </location>
    <ligand>
        <name>Ca(2+)</name>
        <dbReference type="ChEBI" id="CHEBI:29108"/>
    </ligand>
</feature>
<feature type="compositionally biased region" description="Acidic residues" evidence="20">
    <location>
        <begin position="314"/>
        <end position="323"/>
    </location>
</feature>
<feature type="transmembrane region" description="Helical" evidence="21">
    <location>
        <begin position="137"/>
        <end position="159"/>
    </location>
</feature>
<evidence type="ECO:0000256" key="19">
    <source>
        <dbReference type="RuleBase" id="RU003808"/>
    </source>
</evidence>
<keyword evidence="11 21" id="KW-1133">Transmembrane helix</keyword>
<feature type="compositionally biased region" description="Basic residues" evidence="20">
    <location>
        <begin position="1935"/>
        <end position="1944"/>
    </location>
</feature>
<feature type="transmembrane region" description="Helical" evidence="21">
    <location>
        <begin position="970"/>
        <end position="995"/>
    </location>
</feature>
<evidence type="ECO:0000256" key="1">
    <source>
        <dbReference type="ARBA" id="ARBA00004141"/>
    </source>
</evidence>
<keyword evidence="24" id="KW-1185">Reference proteome</keyword>
<keyword evidence="4 19" id="KW-0109">Calcium transport</keyword>
<feature type="transmembrane region" description="Helical" evidence="21">
    <location>
        <begin position="248"/>
        <end position="270"/>
    </location>
</feature>
<evidence type="ECO:0000256" key="11">
    <source>
        <dbReference type="ARBA" id="ARBA00022989"/>
    </source>
</evidence>
<feature type="compositionally biased region" description="Acidic residues" evidence="20">
    <location>
        <begin position="717"/>
        <end position="738"/>
    </location>
</feature>
<dbReference type="PANTHER" id="PTHR45628:SF1">
    <property type="entry name" value="VOLTAGE-DEPENDENT CALCIUM CHANNEL TYPE D SUBUNIT ALPHA-1"/>
    <property type="match status" value="1"/>
</dbReference>
<keyword evidence="13 21" id="KW-0472">Membrane</keyword>
<keyword evidence="5 19" id="KW-0107">Calcium channel</keyword>
<dbReference type="Gene3D" id="1.20.120.350">
    <property type="entry name" value="Voltage-gated potassium channels. Chain C"/>
    <property type="match status" value="4"/>
</dbReference>
<feature type="transmembrane region" description="Helical" evidence="21">
    <location>
        <begin position="6"/>
        <end position="24"/>
    </location>
</feature>
<dbReference type="InterPro" id="IPR002077">
    <property type="entry name" value="VDCCAlpha1"/>
</dbReference>
<feature type="glycosylation site" description="N-linked (GlcNAc...) asparagine" evidence="18">
    <location>
        <position position="193"/>
    </location>
</feature>
<feature type="transmembrane region" description="Helical" evidence="21">
    <location>
        <begin position="764"/>
        <end position="785"/>
    </location>
</feature>
<feature type="transmembrane region" description="Helical" evidence="21">
    <location>
        <begin position="1076"/>
        <end position="1099"/>
    </location>
</feature>
<keyword evidence="6 21" id="KW-0812">Transmembrane</keyword>
<dbReference type="Pfam" id="PF08763">
    <property type="entry name" value="Ca_chan_IQ"/>
    <property type="match status" value="1"/>
</dbReference>
<dbReference type="FunFam" id="1.20.120.350:FF:000001">
    <property type="entry name" value="Voltage-dependent L-type calcium channel subunit alpha"/>
    <property type="match status" value="1"/>
</dbReference>
<feature type="compositionally biased region" description="Polar residues" evidence="20">
    <location>
        <begin position="1633"/>
        <end position="1642"/>
    </location>
</feature>
<feature type="compositionally biased region" description="Basic and acidic residues" evidence="20">
    <location>
        <begin position="639"/>
        <end position="648"/>
    </location>
</feature>
<evidence type="ECO:0000256" key="12">
    <source>
        <dbReference type="ARBA" id="ARBA00023065"/>
    </source>
</evidence>
<feature type="transmembrane region" description="Helical" evidence="21">
    <location>
        <begin position="1277"/>
        <end position="1300"/>
    </location>
</feature>
<dbReference type="Gene3D" id="6.10.250.2500">
    <property type="match status" value="1"/>
</dbReference>
<feature type="region of interest" description="Disordered" evidence="20">
    <location>
        <begin position="1617"/>
        <end position="1705"/>
    </location>
</feature>
<evidence type="ECO:0000256" key="7">
    <source>
        <dbReference type="ARBA" id="ARBA00022723"/>
    </source>
</evidence>
<evidence type="ECO:0000256" key="5">
    <source>
        <dbReference type="ARBA" id="ARBA00022673"/>
    </source>
</evidence>
<dbReference type="Gene3D" id="1.10.287.70">
    <property type="match status" value="4"/>
</dbReference>
<dbReference type="InterPro" id="IPR005446">
    <property type="entry name" value="VDCC_L_a1su"/>
</dbReference>
<feature type="transmembrane region" description="Helical" evidence="21">
    <location>
        <begin position="409"/>
        <end position="427"/>
    </location>
</feature>
<dbReference type="GO" id="GO:0008331">
    <property type="term" value="F:high voltage-gated calcium channel activity"/>
    <property type="evidence" value="ECO:0007669"/>
    <property type="project" value="TreeGrafter"/>
</dbReference>
<protein>
    <recommendedName>
        <fullName evidence="19">Voltage-dependent L-type calcium channel subunit alpha</fullName>
    </recommendedName>
</protein>
<dbReference type="Pfam" id="PF16905">
    <property type="entry name" value="GPHH"/>
    <property type="match status" value="1"/>
</dbReference>
<gene>
    <name evidence="23" type="ORF">MCOR_39898</name>
</gene>
<evidence type="ECO:0000256" key="20">
    <source>
        <dbReference type="SAM" id="MobiDB-lite"/>
    </source>
</evidence>
<feature type="region of interest" description="Disordered" evidence="20">
    <location>
        <begin position="619"/>
        <end position="749"/>
    </location>
</feature>
<keyword evidence="3" id="KW-0597">Phosphoprotein</keyword>
<evidence type="ECO:0000259" key="22">
    <source>
        <dbReference type="SMART" id="SM01062"/>
    </source>
</evidence>
<dbReference type="InterPro" id="IPR050599">
    <property type="entry name" value="VDCC_alpha-1_subunit"/>
</dbReference>
<dbReference type="InterPro" id="IPR027359">
    <property type="entry name" value="Volt_channel_dom_sf"/>
</dbReference>
<evidence type="ECO:0000256" key="6">
    <source>
        <dbReference type="ARBA" id="ARBA00022692"/>
    </source>
</evidence>
<feature type="transmembrane region" description="Helical" evidence="21">
    <location>
        <begin position="508"/>
        <end position="527"/>
    </location>
</feature>
<keyword evidence="15 18" id="KW-0325">Glycoprotein</keyword>
<dbReference type="FunFam" id="1.10.287.70:FF:000107">
    <property type="entry name" value="Voltage-dependent L-type calcium channel subunit alpha"/>
    <property type="match status" value="1"/>
</dbReference>
<dbReference type="GO" id="GO:0098703">
    <property type="term" value="P:calcium ion import across plasma membrane"/>
    <property type="evidence" value="ECO:0007669"/>
    <property type="project" value="TreeGrafter"/>
</dbReference>